<dbReference type="AlphaFoldDB" id="A0A0C2EJL6"/>
<dbReference type="Gene3D" id="3.10.450.160">
    <property type="entry name" value="inner membrane protein cigr"/>
    <property type="match status" value="1"/>
</dbReference>
<sequence>MKTPKRLIAGLGLLMLSTSPLLHAEDQWRGEDHDRGGYEHRDRGDDRGRDREHDERYEHRPPRDFGPVRQMIHEDHEHFRRGAPLPPGFRVERGRPLPRGYEGERLGGWELERLPRYEGYEWRRMGDDVVLIAIGTGVVYEILEGVLN</sequence>
<feature type="region of interest" description="Disordered" evidence="1">
    <location>
        <begin position="27"/>
        <end position="68"/>
    </location>
</feature>
<feature type="compositionally biased region" description="Basic and acidic residues" evidence="1">
    <location>
        <begin position="27"/>
        <end position="63"/>
    </location>
</feature>
<dbReference type="PATRIC" id="fig|226910.6.peg.77"/>
<dbReference type="STRING" id="226910.UCMB321_0077"/>
<evidence type="ECO:0008006" key="5">
    <source>
        <dbReference type="Google" id="ProtNLM"/>
    </source>
</evidence>
<protein>
    <recommendedName>
        <fullName evidence="5">CigR (Putative inner membrane protein)</fullName>
    </recommendedName>
</protein>
<evidence type="ECO:0000313" key="3">
    <source>
        <dbReference type="EMBL" id="KIH86204.1"/>
    </source>
</evidence>
<dbReference type="InterPro" id="IPR024572">
    <property type="entry name" value="RcnB"/>
</dbReference>
<dbReference type="EMBL" id="JXDG01000001">
    <property type="protein sequence ID" value="KIH86204.1"/>
    <property type="molecule type" value="Genomic_DNA"/>
</dbReference>
<evidence type="ECO:0000256" key="1">
    <source>
        <dbReference type="SAM" id="MobiDB-lite"/>
    </source>
</evidence>
<evidence type="ECO:0000313" key="4">
    <source>
        <dbReference type="Proteomes" id="UP000031535"/>
    </source>
</evidence>
<name>A0A0C2EJL6_9PSED</name>
<keyword evidence="4" id="KW-1185">Reference proteome</keyword>
<keyword evidence="2" id="KW-0732">Signal</keyword>
<organism evidence="3 4">
    <name type="scientific">Pseudomonas batumici</name>
    <dbReference type="NCBI Taxonomy" id="226910"/>
    <lineage>
        <taxon>Bacteria</taxon>
        <taxon>Pseudomonadati</taxon>
        <taxon>Pseudomonadota</taxon>
        <taxon>Gammaproteobacteria</taxon>
        <taxon>Pseudomonadales</taxon>
        <taxon>Pseudomonadaceae</taxon>
        <taxon>Pseudomonas</taxon>
    </lineage>
</organism>
<accession>A0A0C2EJL6</accession>
<dbReference type="NCBIfam" id="NF040487">
    <property type="entry name" value="T3SS_CigR_fam"/>
    <property type="match status" value="1"/>
</dbReference>
<dbReference type="Pfam" id="PF11776">
    <property type="entry name" value="RcnB"/>
    <property type="match status" value="1"/>
</dbReference>
<evidence type="ECO:0000256" key="2">
    <source>
        <dbReference type="SAM" id="SignalP"/>
    </source>
</evidence>
<dbReference type="Proteomes" id="UP000031535">
    <property type="component" value="Unassembled WGS sequence"/>
</dbReference>
<gene>
    <name evidence="3" type="ORF">UCMB321_0077</name>
</gene>
<feature type="signal peptide" evidence="2">
    <location>
        <begin position="1"/>
        <end position="24"/>
    </location>
</feature>
<dbReference type="RefSeq" id="WP_040062948.1">
    <property type="nucleotide sequence ID" value="NZ_JXDG01000001.1"/>
</dbReference>
<comment type="caution">
    <text evidence="3">The sequence shown here is derived from an EMBL/GenBank/DDBJ whole genome shotgun (WGS) entry which is preliminary data.</text>
</comment>
<feature type="chain" id="PRO_5002148034" description="CigR (Putative inner membrane protein)" evidence="2">
    <location>
        <begin position="25"/>
        <end position="148"/>
    </location>
</feature>
<reference evidence="3 4" key="1">
    <citation type="submission" date="2015-01" db="EMBL/GenBank/DDBJ databases">
        <title>Complete genome of Pseudomonas batumici UCM B-321 producer of the batumin antibiotic with strong antistaphilococcal and potential anticancer activity.</title>
        <authorList>
            <person name="Klochko V.V."/>
            <person name="Zelena L.B."/>
            <person name="Elena K.A."/>
            <person name="Reva O.N."/>
        </authorList>
    </citation>
    <scope>NUCLEOTIDE SEQUENCE [LARGE SCALE GENOMIC DNA]</scope>
    <source>
        <strain evidence="3 4">UCM B-321</strain>
    </source>
</reference>
<proteinExistence type="predicted"/>
<dbReference type="OrthoDB" id="6433631at2"/>